<name>A0ABM6IIF1_9RHOB</name>
<gene>
    <name evidence="3" type="ORF">BMG03_12535</name>
</gene>
<feature type="signal peptide" evidence="2">
    <location>
        <begin position="1"/>
        <end position="25"/>
    </location>
</feature>
<proteinExistence type="predicted"/>
<dbReference type="Proteomes" id="UP000185622">
    <property type="component" value="Chromosome"/>
</dbReference>
<evidence type="ECO:0000313" key="4">
    <source>
        <dbReference type="Proteomes" id="UP000185622"/>
    </source>
</evidence>
<sequence>MRKALHIVMIALVCLIGLSQLGAPAAAMTHARAMDAVDTVAVTDCAACPDTHHDAGPMQDQSCPHAQMMVSAGLDHAPEFSLSRADLSMTLRPAETPAPVAHEPQLDLPPPRI</sequence>
<protein>
    <submittedName>
        <fullName evidence="3">Uncharacterized protein</fullName>
    </submittedName>
</protein>
<feature type="chain" id="PRO_5046140355" evidence="2">
    <location>
        <begin position="26"/>
        <end position="113"/>
    </location>
</feature>
<organism evidence="3 4">
    <name type="scientific">Thioclava nitratireducens</name>
    <dbReference type="NCBI Taxonomy" id="1915078"/>
    <lineage>
        <taxon>Bacteria</taxon>
        <taxon>Pseudomonadati</taxon>
        <taxon>Pseudomonadota</taxon>
        <taxon>Alphaproteobacteria</taxon>
        <taxon>Rhodobacterales</taxon>
        <taxon>Paracoccaceae</taxon>
        <taxon>Thioclava</taxon>
    </lineage>
</organism>
<evidence type="ECO:0000313" key="3">
    <source>
        <dbReference type="EMBL" id="AQS48527.1"/>
    </source>
</evidence>
<dbReference type="EMBL" id="CP019437">
    <property type="protein sequence ID" value="AQS48527.1"/>
    <property type="molecule type" value="Genomic_DNA"/>
</dbReference>
<evidence type="ECO:0000256" key="1">
    <source>
        <dbReference type="SAM" id="MobiDB-lite"/>
    </source>
</evidence>
<accession>A0ABM6IIF1</accession>
<keyword evidence="2" id="KW-0732">Signal</keyword>
<reference evidence="3 4" key="1">
    <citation type="submission" date="2017-01" db="EMBL/GenBank/DDBJ databases">
        <title>The complete genome sequence of a sulfur-oxidizing marine bacterium Thioclava sp. 25B10_4T.</title>
        <authorList>
            <person name="Liu Y."/>
            <person name="Lai Q."/>
            <person name="Shao Z."/>
        </authorList>
    </citation>
    <scope>NUCLEOTIDE SEQUENCE [LARGE SCALE GENOMIC DNA]</scope>
    <source>
        <strain evidence="3 4">25B10_4</strain>
    </source>
</reference>
<dbReference type="RefSeq" id="WP_075775091.1">
    <property type="nucleotide sequence ID" value="NZ_CP019437.1"/>
</dbReference>
<keyword evidence="4" id="KW-1185">Reference proteome</keyword>
<feature type="region of interest" description="Disordered" evidence="1">
    <location>
        <begin position="93"/>
        <end position="113"/>
    </location>
</feature>
<evidence type="ECO:0000256" key="2">
    <source>
        <dbReference type="SAM" id="SignalP"/>
    </source>
</evidence>